<dbReference type="InterPro" id="IPR032678">
    <property type="entry name" value="tRNA-synt_1_cat_dom"/>
</dbReference>
<evidence type="ECO:0000313" key="15">
    <source>
        <dbReference type="EMBL" id="AEA47002.1"/>
    </source>
</evidence>
<dbReference type="GO" id="GO:0006423">
    <property type="term" value="P:cysteinyl-tRNA aminoacylation"/>
    <property type="evidence" value="ECO:0007669"/>
    <property type="project" value="UniProtKB-UniRule"/>
</dbReference>
<keyword evidence="9 12" id="KW-0648">Protein biosynthesis</keyword>
<dbReference type="EMBL" id="CP002588">
    <property type="protein sequence ID" value="AEA47002.1"/>
    <property type="molecule type" value="Genomic_DNA"/>
</dbReference>
<dbReference type="Gene3D" id="3.40.50.620">
    <property type="entry name" value="HUPs"/>
    <property type="match status" value="1"/>
</dbReference>
<keyword evidence="5 12" id="KW-0479">Metal-binding</keyword>
<dbReference type="Pfam" id="PF23493">
    <property type="entry name" value="CysS_C"/>
    <property type="match status" value="1"/>
</dbReference>
<feature type="binding site" evidence="12">
    <location>
        <position position="240"/>
    </location>
    <ligand>
        <name>Zn(2+)</name>
        <dbReference type="ChEBI" id="CHEBI:29105"/>
    </ligand>
</feature>
<evidence type="ECO:0000256" key="1">
    <source>
        <dbReference type="ARBA" id="ARBA00004496"/>
    </source>
</evidence>
<protein>
    <recommendedName>
        <fullName evidence="12">Cysteine--tRNA ligase</fullName>
        <ecNumber evidence="12">6.1.1.16</ecNumber>
    </recommendedName>
    <alternativeName>
        <fullName evidence="12">Cysteinyl-tRNA synthetase</fullName>
        <shortName evidence="12">CysRS</shortName>
    </alternativeName>
</protein>
<feature type="short sequence motif" description="'HIGH' region" evidence="12">
    <location>
        <begin position="27"/>
        <end position="37"/>
    </location>
</feature>
<dbReference type="PRINTS" id="PR00983">
    <property type="entry name" value="TRNASYNTHCYS"/>
</dbReference>
<feature type="short sequence motif" description="'KMSKS' region" evidence="12">
    <location>
        <begin position="268"/>
        <end position="272"/>
    </location>
</feature>
<evidence type="ECO:0000256" key="5">
    <source>
        <dbReference type="ARBA" id="ARBA00022723"/>
    </source>
</evidence>
<accession>F2KSV7</accession>
<organism evidence="15 16">
    <name type="scientific">Archaeoglobus veneficus (strain DSM 11195 / SNP6)</name>
    <dbReference type="NCBI Taxonomy" id="693661"/>
    <lineage>
        <taxon>Archaea</taxon>
        <taxon>Methanobacteriati</taxon>
        <taxon>Methanobacteriota</taxon>
        <taxon>Archaeoglobi</taxon>
        <taxon>Archaeoglobales</taxon>
        <taxon>Archaeoglobaceae</taxon>
        <taxon>Archaeoglobus</taxon>
    </lineage>
</organism>
<evidence type="ECO:0000256" key="6">
    <source>
        <dbReference type="ARBA" id="ARBA00022741"/>
    </source>
</evidence>
<dbReference type="FunFam" id="3.40.50.620:FF:000130">
    <property type="entry name" value="Cysteine--tRNA ligase"/>
    <property type="match status" value="1"/>
</dbReference>
<dbReference type="Pfam" id="PF01406">
    <property type="entry name" value="tRNA-synt_1e"/>
    <property type="match status" value="1"/>
</dbReference>
<dbReference type="PANTHER" id="PTHR10890">
    <property type="entry name" value="CYSTEINYL-TRNA SYNTHETASE"/>
    <property type="match status" value="1"/>
</dbReference>
<keyword evidence="10 12" id="KW-0030">Aminoacyl-tRNA synthetase</keyword>
<comment type="catalytic activity">
    <reaction evidence="11 12">
        <text>tRNA(Cys) + L-cysteine + ATP = L-cysteinyl-tRNA(Cys) + AMP + diphosphate</text>
        <dbReference type="Rhea" id="RHEA:17773"/>
        <dbReference type="Rhea" id="RHEA-COMP:9661"/>
        <dbReference type="Rhea" id="RHEA-COMP:9679"/>
        <dbReference type="ChEBI" id="CHEBI:30616"/>
        <dbReference type="ChEBI" id="CHEBI:33019"/>
        <dbReference type="ChEBI" id="CHEBI:35235"/>
        <dbReference type="ChEBI" id="CHEBI:78442"/>
        <dbReference type="ChEBI" id="CHEBI:78517"/>
        <dbReference type="ChEBI" id="CHEBI:456215"/>
        <dbReference type="EC" id="6.1.1.16"/>
    </reaction>
</comment>
<evidence type="ECO:0000256" key="4">
    <source>
        <dbReference type="ARBA" id="ARBA00022598"/>
    </source>
</evidence>
<feature type="coiled-coil region" evidence="13">
    <location>
        <begin position="304"/>
        <end position="331"/>
    </location>
</feature>
<dbReference type="InterPro" id="IPR024909">
    <property type="entry name" value="Cys-tRNA/MSH_ligase"/>
</dbReference>
<dbReference type="STRING" id="693661.Arcve_0991"/>
<dbReference type="SUPFAM" id="SSF47323">
    <property type="entry name" value="Anticodon-binding domain of a subclass of class I aminoacyl-tRNA synthetases"/>
    <property type="match status" value="1"/>
</dbReference>
<dbReference type="GO" id="GO:0004817">
    <property type="term" value="F:cysteine-tRNA ligase activity"/>
    <property type="evidence" value="ECO:0007669"/>
    <property type="project" value="UniProtKB-UniRule"/>
</dbReference>
<gene>
    <name evidence="12" type="primary">cysS</name>
    <name evidence="15" type="ordered locus">Arcve_0991</name>
</gene>
<dbReference type="AlphaFoldDB" id="F2KSV7"/>
<evidence type="ECO:0000259" key="14">
    <source>
        <dbReference type="SMART" id="SM00840"/>
    </source>
</evidence>
<dbReference type="HOGENOM" id="CLU_013528_0_1_2"/>
<evidence type="ECO:0000256" key="13">
    <source>
        <dbReference type="SAM" id="Coils"/>
    </source>
</evidence>
<dbReference type="HAMAP" id="MF_00041">
    <property type="entry name" value="Cys_tRNA_synth"/>
    <property type="match status" value="1"/>
</dbReference>
<dbReference type="SMR" id="F2KSV7"/>
<dbReference type="PANTHER" id="PTHR10890:SF3">
    <property type="entry name" value="CYSTEINE--TRNA LIGASE, CYTOPLASMIC"/>
    <property type="match status" value="1"/>
</dbReference>
<dbReference type="GO" id="GO:0005524">
    <property type="term" value="F:ATP binding"/>
    <property type="evidence" value="ECO:0007669"/>
    <property type="project" value="UniProtKB-UniRule"/>
</dbReference>
<evidence type="ECO:0000256" key="11">
    <source>
        <dbReference type="ARBA" id="ARBA00047398"/>
    </source>
</evidence>
<dbReference type="InterPro" id="IPR014729">
    <property type="entry name" value="Rossmann-like_a/b/a_fold"/>
</dbReference>
<evidence type="ECO:0000256" key="9">
    <source>
        <dbReference type="ARBA" id="ARBA00022917"/>
    </source>
</evidence>
<evidence type="ECO:0000256" key="8">
    <source>
        <dbReference type="ARBA" id="ARBA00022840"/>
    </source>
</evidence>
<dbReference type="InterPro" id="IPR015273">
    <property type="entry name" value="Cys-tRNA-synt_Ia_DALR"/>
</dbReference>
<feature type="coiled-coil region" evidence="13">
    <location>
        <begin position="419"/>
        <end position="446"/>
    </location>
</feature>
<dbReference type="KEGG" id="ave:Arcve_0991"/>
<name>F2KSV7_ARCVS</name>
<keyword evidence="8 12" id="KW-0067">ATP-binding</keyword>
<keyword evidence="16" id="KW-1185">Reference proteome</keyword>
<dbReference type="eggNOG" id="arCOG00486">
    <property type="taxonomic scope" value="Archaea"/>
</dbReference>
<dbReference type="SUPFAM" id="SSF52374">
    <property type="entry name" value="Nucleotidylyl transferase"/>
    <property type="match status" value="1"/>
</dbReference>
<evidence type="ECO:0000256" key="7">
    <source>
        <dbReference type="ARBA" id="ARBA00022833"/>
    </source>
</evidence>
<evidence type="ECO:0000256" key="10">
    <source>
        <dbReference type="ARBA" id="ARBA00023146"/>
    </source>
</evidence>
<dbReference type="SMART" id="SM00840">
    <property type="entry name" value="DALR_2"/>
    <property type="match status" value="1"/>
</dbReference>
<keyword evidence="3 12" id="KW-0963">Cytoplasm</keyword>
<keyword evidence="7 12" id="KW-0862">Zinc</keyword>
<keyword evidence="4 12" id="KW-0436">Ligase</keyword>
<dbReference type="GO" id="GO:0008270">
    <property type="term" value="F:zinc ion binding"/>
    <property type="evidence" value="ECO:0007669"/>
    <property type="project" value="UniProtKB-UniRule"/>
</dbReference>
<dbReference type="EC" id="6.1.1.16" evidence="12"/>
<evidence type="ECO:0000256" key="12">
    <source>
        <dbReference type="HAMAP-Rule" id="MF_00041"/>
    </source>
</evidence>
<dbReference type="NCBIfam" id="TIGR00435">
    <property type="entry name" value="cysS"/>
    <property type="match status" value="1"/>
</dbReference>
<dbReference type="GO" id="GO:0005829">
    <property type="term" value="C:cytosol"/>
    <property type="evidence" value="ECO:0007669"/>
    <property type="project" value="TreeGrafter"/>
</dbReference>
<dbReference type="InterPro" id="IPR015803">
    <property type="entry name" value="Cys-tRNA-ligase"/>
</dbReference>
<dbReference type="InterPro" id="IPR009080">
    <property type="entry name" value="tRNAsynth_Ia_anticodon-bd"/>
</dbReference>
<comment type="cofactor">
    <cofactor evidence="12">
        <name>Zn(2+)</name>
        <dbReference type="ChEBI" id="CHEBI:29105"/>
    </cofactor>
    <text evidence="12">Binds 1 zinc ion per subunit.</text>
</comment>
<dbReference type="InterPro" id="IPR056411">
    <property type="entry name" value="CysS_C"/>
</dbReference>
<evidence type="ECO:0000256" key="3">
    <source>
        <dbReference type="ARBA" id="ARBA00022490"/>
    </source>
</evidence>
<feature type="binding site" evidence="12">
    <location>
        <position position="271"/>
    </location>
    <ligand>
        <name>ATP</name>
        <dbReference type="ChEBI" id="CHEBI:30616"/>
    </ligand>
</feature>
<evidence type="ECO:0000313" key="16">
    <source>
        <dbReference type="Proteomes" id="UP000008136"/>
    </source>
</evidence>
<dbReference type="Gene3D" id="1.20.120.1910">
    <property type="entry name" value="Cysteine-tRNA ligase, C-terminal anti-codon recognition domain"/>
    <property type="match status" value="1"/>
</dbReference>
<dbReference type="OrthoDB" id="9445at2157"/>
<dbReference type="CDD" id="cd00672">
    <property type="entry name" value="CysRS_core"/>
    <property type="match status" value="1"/>
</dbReference>
<keyword evidence="6 12" id="KW-0547">Nucleotide-binding</keyword>
<feature type="domain" description="Cysteinyl-tRNA synthetase class Ia DALR" evidence="14">
    <location>
        <begin position="357"/>
        <end position="421"/>
    </location>
</feature>
<proteinExistence type="inferred from homology"/>
<sequence>MRLYNTLTKREEELKLDKTVRIYVCGITAYDYSHIGHARSAVIFDTFRRYLEWKGHEVIYVQNFTDVDDKIVRRAVAENRTQKEVAEKFIAEYFKDMEALNVRKATYHPKVTEHISDIIQAVSELIKKGYAYEVGGENKDVYFHVPSFSHYGELSGMSLEELNRHRIEPDERKKDVKDFALWKAAKEEDIKAKAVFDSPWGLGRPGWHIECSVMAAKYLGIPFDIHGGGKDLIFPHHENERAQSYALHGIEPVRYWIHNDFVTIKGEKMSKSLGNIVKIRDVLQKYNGEVLRYFLLSAHYRSPIDYSEESIERAEKAYSALRNTLELIDMEIAAFKTFGGGEGAGELNDATSNLSANFISAMENDFNTPKAIASLHEFSTRTNKAVNKGLAGLEELENAFETFLSLCNVLGIFVDYQRVPVLSSELAELVKEREEARREKNFEKADRIREKLRERGYVLIDTPRGTRWKLV</sequence>
<dbReference type="Proteomes" id="UP000008136">
    <property type="component" value="Chromosome"/>
</dbReference>
<dbReference type="GeneID" id="10394101"/>
<evidence type="ECO:0000256" key="2">
    <source>
        <dbReference type="ARBA" id="ARBA00005594"/>
    </source>
</evidence>
<feature type="binding site" evidence="12">
    <location>
        <position position="236"/>
    </location>
    <ligand>
        <name>Zn(2+)</name>
        <dbReference type="ChEBI" id="CHEBI:29105"/>
    </ligand>
</feature>
<keyword evidence="13" id="KW-0175">Coiled coil</keyword>
<comment type="subcellular location">
    <subcellularLocation>
        <location evidence="1 12">Cytoplasm</location>
    </subcellularLocation>
</comment>
<feature type="binding site" evidence="12">
    <location>
        <position position="211"/>
    </location>
    <ligand>
        <name>Zn(2+)</name>
        <dbReference type="ChEBI" id="CHEBI:29105"/>
    </ligand>
</feature>
<feature type="binding site" evidence="12">
    <location>
        <position position="25"/>
    </location>
    <ligand>
        <name>Zn(2+)</name>
        <dbReference type="ChEBI" id="CHEBI:29105"/>
    </ligand>
</feature>
<dbReference type="RefSeq" id="WP_013683666.1">
    <property type="nucleotide sequence ID" value="NC_015320.1"/>
</dbReference>
<comment type="similarity">
    <text evidence="2 12">Belongs to the class-I aminoacyl-tRNA synthetase family.</text>
</comment>
<dbReference type="Pfam" id="PF09190">
    <property type="entry name" value="DALR_2"/>
    <property type="match status" value="1"/>
</dbReference>
<reference evidence="15 16" key="1">
    <citation type="submission" date="2011-03" db="EMBL/GenBank/DDBJ databases">
        <title>The complete genome of Archaeoglobus veneficus SNP6.</title>
        <authorList>
            <consortium name="US DOE Joint Genome Institute (JGI-PGF)"/>
            <person name="Lucas S."/>
            <person name="Copeland A."/>
            <person name="Lapidus A."/>
            <person name="Bruce D."/>
            <person name="Goodwin L."/>
            <person name="Pitluck S."/>
            <person name="Kyrpides N."/>
            <person name="Mavromatis K."/>
            <person name="Pagani I."/>
            <person name="Ivanova N."/>
            <person name="Mikhailova N."/>
            <person name="Lu M."/>
            <person name="Detter J.C."/>
            <person name="Tapia R."/>
            <person name="Han C."/>
            <person name="Land M."/>
            <person name="Hauser L."/>
            <person name="Markowitz V."/>
            <person name="Cheng J.-F."/>
            <person name="Hugenholtz P."/>
            <person name="Woyke T."/>
            <person name="Wu D."/>
            <person name="Spring S."/>
            <person name="Brambilla E."/>
            <person name="Klenk H.-P."/>
            <person name="Eisen J.A."/>
        </authorList>
    </citation>
    <scope>NUCLEOTIDE SEQUENCE [LARGE SCALE GENOMIC DNA]</scope>
    <source>
        <strain>SNP6</strain>
    </source>
</reference>